<dbReference type="InterPro" id="IPR003594">
    <property type="entry name" value="HATPase_dom"/>
</dbReference>
<dbReference type="GO" id="GO:0005524">
    <property type="term" value="F:ATP binding"/>
    <property type="evidence" value="ECO:0007669"/>
    <property type="project" value="UniProtKB-KW"/>
</dbReference>
<dbReference type="GO" id="GO:0004673">
    <property type="term" value="F:protein histidine kinase activity"/>
    <property type="evidence" value="ECO:0007669"/>
    <property type="project" value="UniProtKB-EC"/>
</dbReference>
<dbReference type="PROSITE" id="PS50112">
    <property type="entry name" value="PAS"/>
    <property type="match status" value="1"/>
</dbReference>
<keyword evidence="11" id="KW-0472">Membrane</keyword>
<dbReference type="PRINTS" id="PR00344">
    <property type="entry name" value="BCTRLSENSOR"/>
</dbReference>
<dbReference type="NCBIfam" id="TIGR00229">
    <property type="entry name" value="sensory_box"/>
    <property type="match status" value="1"/>
</dbReference>
<evidence type="ECO:0000256" key="4">
    <source>
        <dbReference type="ARBA" id="ARBA00022679"/>
    </source>
</evidence>
<evidence type="ECO:0000256" key="2">
    <source>
        <dbReference type="ARBA" id="ARBA00004141"/>
    </source>
</evidence>
<dbReference type="Gene3D" id="3.30.450.20">
    <property type="entry name" value="PAS domain"/>
    <property type="match status" value="1"/>
</dbReference>
<comment type="caution">
    <text evidence="14">The sequence shown here is derived from an EMBL/GenBank/DDBJ whole genome shotgun (WGS) entry which is preliminary data.</text>
</comment>
<sequence>MPAISALAFATGHVLFAPAAGMVGIALAYALWSWQRLNVATRYLVDEFQALRNSTGIGRWAGAQPARRGDFLARRIDALDQAAQHLRDLYQLFSDSLDSLPDATLACDLAGHVLLANPPAARLLGQSAQALTGQSLAMLLADLRRSDDGQPALPAGRLTQTHETVAIEAIDAHGRDRLLKLAPSRNAREQHTGWLVSLVDISEVRRAQRQRAEAIRFLGHDIRAPQSSILSLLELRRSAPGRIPIDQFETRVERHALKTLKLSDDFIQLLRAQTGDHRLAPHNLAGIVDECLDDAWETASQRQITLWLSPASRPDAMVRADRELLARAIGNLIGNALKFSPPGTRVTCGIDPAVHDGRAAWQVAVTDQGPGVLPQDQDRLFTPFTRGSQSTQPDGAGLGLAFVKAVADSHGGWVALQSTPGQGASFSIALPAIGEGDAAAAQS</sequence>
<comment type="subcellular location">
    <subcellularLocation>
        <location evidence="2">Membrane</location>
        <topology evidence="2">Multi-pass membrane protein</topology>
    </subcellularLocation>
</comment>
<evidence type="ECO:0000256" key="3">
    <source>
        <dbReference type="ARBA" id="ARBA00012438"/>
    </source>
</evidence>
<evidence type="ECO:0000256" key="8">
    <source>
        <dbReference type="ARBA" id="ARBA00022840"/>
    </source>
</evidence>
<dbReference type="SUPFAM" id="SSF55785">
    <property type="entry name" value="PYP-like sensor domain (PAS domain)"/>
    <property type="match status" value="1"/>
</dbReference>
<dbReference type="SMART" id="SM00091">
    <property type="entry name" value="PAS"/>
    <property type="match status" value="1"/>
</dbReference>
<dbReference type="CDD" id="cd00130">
    <property type="entry name" value="PAS"/>
    <property type="match status" value="1"/>
</dbReference>
<evidence type="ECO:0000256" key="5">
    <source>
        <dbReference type="ARBA" id="ARBA00022692"/>
    </source>
</evidence>
<dbReference type="Pfam" id="PF00989">
    <property type="entry name" value="PAS"/>
    <property type="match status" value="1"/>
</dbReference>
<dbReference type="GO" id="GO:0006355">
    <property type="term" value="P:regulation of DNA-templated transcription"/>
    <property type="evidence" value="ECO:0007669"/>
    <property type="project" value="InterPro"/>
</dbReference>
<gene>
    <name evidence="14" type="primary">walK</name>
    <name evidence="14" type="ORF">GAK30_02346</name>
</gene>
<dbReference type="GO" id="GO:0007234">
    <property type="term" value="P:osmosensory signaling via phosphorelay pathway"/>
    <property type="evidence" value="ECO:0007669"/>
    <property type="project" value="TreeGrafter"/>
</dbReference>
<dbReference type="InterPro" id="IPR005467">
    <property type="entry name" value="His_kinase_dom"/>
</dbReference>
<evidence type="ECO:0000256" key="1">
    <source>
        <dbReference type="ARBA" id="ARBA00000085"/>
    </source>
</evidence>
<dbReference type="PANTHER" id="PTHR42878:SF7">
    <property type="entry name" value="SENSOR HISTIDINE KINASE GLRK"/>
    <property type="match status" value="1"/>
</dbReference>
<dbReference type="EMBL" id="WNDQ01000032">
    <property type="protein sequence ID" value="KAF1020642.1"/>
    <property type="molecule type" value="Genomic_DNA"/>
</dbReference>
<proteinExistence type="predicted"/>
<dbReference type="InterPro" id="IPR004358">
    <property type="entry name" value="Sig_transdc_His_kin-like_C"/>
</dbReference>
<evidence type="ECO:0000256" key="6">
    <source>
        <dbReference type="ARBA" id="ARBA00022741"/>
    </source>
</evidence>
<organism evidence="14 15">
    <name type="scientific">Paracidovorax wautersii</name>
    <dbReference type="NCBI Taxonomy" id="1177982"/>
    <lineage>
        <taxon>Bacteria</taxon>
        <taxon>Pseudomonadati</taxon>
        <taxon>Pseudomonadota</taxon>
        <taxon>Betaproteobacteria</taxon>
        <taxon>Burkholderiales</taxon>
        <taxon>Comamonadaceae</taxon>
        <taxon>Paracidovorax</taxon>
    </lineage>
</organism>
<keyword evidence="7 14" id="KW-0418">Kinase</keyword>
<dbReference type="GO" id="GO:0000156">
    <property type="term" value="F:phosphorelay response regulator activity"/>
    <property type="evidence" value="ECO:0007669"/>
    <property type="project" value="TreeGrafter"/>
</dbReference>
<feature type="domain" description="PAS" evidence="13">
    <location>
        <begin position="89"/>
        <end position="148"/>
    </location>
</feature>
<reference evidence="15" key="1">
    <citation type="journal article" date="2020" name="MBio">
        <title>Horizontal gene transfer to a defensive symbiont with a reduced genome amongst a multipartite beetle microbiome.</title>
        <authorList>
            <person name="Waterworth S.C."/>
            <person name="Florez L.V."/>
            <person name="Rees E.R."/>
            <person name="Hertweck C."/>
            <person name="Kaltenpoth M."/>
            <person name="Kwan J.C."/>
        </authorList>
    </citation>
    <scope>NUCLEOTIDE SEQUENCE [LARGE SCALE GENOMIC DNA]</scope>
</reference>
<dbReference type="CDD" id="cd00075">
    <property type="entry name" value="HATPase"/>
    <property type="match status" value="1"/>
</dbReference>
<protein>
    <recommendedName>
        <fullName evidence="3">histidine kinase</fullName>
        <ecNumber evidence="3">2.7.13.3</ecNumber>
    </recommendedName>
</protein>
<evidence type="ECO:0000313" key="14">
    <source>
        <dbReference type="EMBL" id="KAF1020642.1"/>
    </source>
</evidence>
<name>A0A7V8FN42_9BURK</name>
<dbReference type="GO" id="GO:0016020">
    <property type="term" value="C:membrane"/>
    <property type="evidence" value="ECO:0007669"/>
    <property type="project" value="UniProtKB-SubCell"/>
</dbReference>
<dbReference type="InterPro" id="IPR050351">
    <property type="entry name" value="BphY/WalK/GraS-like"/>
</dbReference>
<dbReference type="Proteomes" id="UP000461670">
    <property type="component" value="Unassembled WGS sequence"/>
</dbReference>
<evidence type="ECO:0000259" key="12">
    <source>
        <dbReference type="PROSITE" id="PS50109"/>
    </source>
</evidence>
<dbReference type="InterPro" id="IPR036890">
    <property type="entry name" value="HATPase_C_sf"/>
</dbReference>
<keyword evidence="8" id="KW-0067">ATP-binding</keyword>
<dbReference type="PROSITE" id="PS50109">
    <property type="entry name" value="HIS_KIN"/>
    <property type="match status" value="1"/>
</dbReference>
<evidence type="ECO:0000313" key="15">
    <source>
        <dbReference type="Proteomes" id="UP000461670"/>
    </source>
</evidence>
<dbReference type="EC" id="2.7.13.3" evidence="3"/>
<keyword evidence="9" id="KW-1133">Transmembrane helix</keyword>
<dbReference type="Gene3D" id="3.30.565.10">
    <property type="entry name" value="Histidine kinase-like ATPase, C-terminal domain"/>
    <property type="match status" value="1"/>
</dbReference>
<dbReference type="InterPro" id="IPR000014">
    <property type="entry name" value="PAS"/>
</dbReference>
<keyword evidence="6" id="KW-0547">Nucleotide-binding</keyword>
<dbReference type="InterPro" id="IPR013767">
    <property type="entry name" value="PAS_fold"/>
</dbReference>
<keyword evidence="10" id="KW-0902">Two-component regulatory system</keyword>
<evidence type="ECO:0000256" key="9">
    <source>
        <dbReference type="ARBA" id="ARBA00022989"/>
    </source>
</evidence>
<evidence type="ECO:0000259" key="13">
    <source>
        <dbReference type="PROSITE" id="PS50112"/>
    </source>
</evidence>
<dbReference type="AlphaFoldDB" id="A0A7V8FN42"/>
<evidence type="ECO:0000256" key="10">
    <source>
        <dbReference type="ARBA" id="ARBA00023012"/>
    </source>
</evidence>
<accession>A0A7V8FN42</accession>
<keyword evidence="5" id="KW-0812">Transmembrane</keyword>
<dbReference type="SMART" id="SM00387">
    <property type="entry name" value="HATPase_c"/>
    <property type="match status" value="1"/>
</dbReference>
<dbReference type="Pfam" id="PF02518">
    <property type="entry name" value="HATPase_c"/>
    <property type="match status" value="1"/>
</dbReference>
<feature type="domain" description="Histidine kinase" evidence="12">
    <location>
        <begin position="217"/>
        <end position="434"/>
    </location>
</feature>
<keyword evidence="4" id="KW-0808">Transferase</keyword>
<comment type="catalytic activity">
    <reaction evidence="1">
        <text>ATP + protein L-histidine = ADP + protein N-phospho-L-histidine.</text>
        <dbReference type="EC" id="2.7.13.3"/>
    </reaction>
</comment>
<dbReference type="InterPro" id="IPR035965">
    <property type="entry name" value="PAS-like_dom_sf"/>
</dbReference>
<dbReference type="SUPFAM" id="SSF55874">
    <property type="entry name" value="ATPase domain of HSP90 chaperone/DNA topoisomerase II/histidine kinase"/>
    <property type="match status" value="1"/>
</dbReference>
<dbReference type="PANTHER" id="PTHR42878">
    <property type="entry name" value="TWO-COMPONENT HISTIDINE KINASE"/>
    <property type="match status" value="1"/>
</dbReference>
<dbReference type="GO" id="GO:0030295">
    <property type="term" value="F:protein kinase activator activity"/>
    <property type="evidence" value="ECO:0007669"/>
    <property type="project" value="TreeGrafter"/>
</dbReference>
<evidence type="ECO:0000256" key="11">
    <source>
        <dbReference type="ARBA" id="ARBA00023136"/>
    </source>
</evidence>
<evidence type="ECO:0000256" key="7">
    <source>
        <dbReference type="ARBA" id="ARBA00022777"/>
    </source>
</evidence>